<comment type="caution">
    <text evidence="1">The sequence shown here is derived from an EMBL/GenBank/DDBJ whole genome shotgun (WGS) entry which is preliminary data.</text>
</comment>
<keyword evidence="2" id="KW-1185">Reference proteome</keyword>
<sequence>MILLGHIRQGPVKTHFFFLQIHDIGYGKGGVHIGKDIRITKKRLSTPSGLKIFYSLRDSKELYKHLDCYQKKIKIELHIIHSNFTHIRQGRFIRLRRYHIDDDDYCTTEADDSFKR</sequence>
<gene>
    <name evidence="1" type="ORF">WA026_000565</name>
</gene>
<evidence type="ECO:0000313" key="1">
    <source>
        <dbReference type="EMBL" id="KAK9888303.1"/>
    </source>
</evidence>
<evidence type="ECO:0008006" key="3">
    <source>
        <dbReference type="Google" id="ProtNLM"/>
    </source>
</evidence>
<evidence type="ECO:0000313" key="2">
    <source>
        <dbReference type="Proteomes" id="UP001431783"/>
    </source>
</evidence>
<reference evidence="1 2" key="1">
    <citation type="submission" date="2023-03" db="EMBL/GenBank/DDBJ databases">
        <title>Genome insight into feeding habits of ladybird beetles.</title>
        <authorList>
            <person name="Li H.-S."/>
            <person name="Huang Y.-H."/>
            <person name="Pang H."/>
        </authorList>
    </citation>
    <scope>NUCLEOTIDE SEQUENCE [LARGE SCALE GENOMIC DNA]</scope>
    <source>
        <strain evidence="1">SYSU_2023b</strain>
        <tissue evidence="1">Whole body</tissue>
    </source>
</reference>
<name>A0AAW1V6H4_9CUCU</name>
<protein>
    <recommendedName>
        <fullName evidence="3">Homing endonuclease LAGLIDADG domain-containing protein</fullName>
    </recommendedName>
</protein>
<dbReference type="EMBL" id="JARQZJ010000121">
    <property type="protein sequence ID" value="KAK9888303.1"/>
    <property type="molecule type" value="Genomic_DNA"/>
</dbReference>
<dbReference type="AlphaFoldDB" id="A0AAW1V6H4"/>
<accession>A0AAW1V6H4</accession>
<proteinExistence type="predicted"/>
<organism evidence="1 2">
    <name type="scientific">Henosepilachna vigintioctopunctata</name>
    <dbReference type="NCBI Taxonomy" id="420089"/>
    <lineage>
        <taxon>Eukaryota</taxon>
        <taxon>Metazoa</taxon>
        <taxon>Ecdysozoa</taxon>
        <taxon>Arthropoda</taxon>
        <taxon>Hexapoda</taxon>
        <taxon>Insecta</taxon>
        <taxon>Pterygota</taxon>
        <taxon>Neoptera</taxon>
        <taxon>Endopterygota</taxon>
        <taxon>Coleoptera</taxon>
        <taxon>Polyphaga</taxon>
        <taxon>Cucujiformia</taxon>
        <taxon>Coccinelloidea</taxon>
        <taxon>Coccinellidae</taxon>
        <taxon>Epilachninae</taxon>
        <taxon>Epilachnini</taxon>
        <taxon>Henosepilachna</taxon>
    </lineage>
</organism>
<dbReference type="Proteomes" id="UP001431783">
    <property type="component" value="Unassembled WGS sequence"/>
</dbReference>